<dbReference type="Gene3D" id="3.40.50.2000">
    <property type="entry name" value="Glycogen Phosphorylase B"/>
    <property type="match status" value="2"/>
</dbReference>
<protein>
    <submittedName>
        <fullName evidence="5">Glycosyltransferase</fullName>
        <ecNumber evidence="5">2.4.-.-</ecNumber>
    </submittedName>
</protein>
<dbReference type="CDD" id="cd03794">
    <property type="entry name" value="GT4_WbuB-like"/>
    <property type="match status" value="1"/>
</dbReference>
<dbReference type="EC" id="2.4.-.-" evidence="5"/>
<dbReference type="RefSeq" id="WP_047239322.1">
    <property type="nucleotide sequence ID" value="NZ_CP011541.1"/>
</dbReference>
<dbReference type="InterPro" id="IPR001296">
    <property type="entry name" value="Glyco_trans_1"/>
</dbReference>
<dbReference type="STRING" id="1050174.CEPID_00665"/>
<feature type="domain" description="Glycosyltransferase subfamily 4-like N-terminal" evidence="4">
    <location>
        <begin position="18"/>
        <end position="214"/>
    </location>
</feature>
<accession>A0A0G3GT37</accession>
<evidence type="ECO:0000259" key="3">
    <source>
        <dbReference type="Pfam" id="PF00534"/>
    </source>
</evidence>
<dbReference type="Proteomes" id="UP000035368">
    <property type="component" value="Chromosome"/>
</dbReference>
<name>A0A0G3GT37_9CORY</name>
<sequence>MKILVLSQYWAPENGVPQRRWAWLTKILVRAGHEVLVVTPPPHYMRNLTLKDWWKESGLLGKEQVEQGDNGETILRSGFFPAGRSLTSRIFNQAIVAGSMLVARPSKARGLKGYRPDVVIGTVPALPTSVATWVVAKRLRAPYILDLRDAWPELLHNSHDWNSGTGKRSLREKVFSKGPLQLLIRVTDRSMCQALNNAGGIITTSAELQTHLERTMPVLKGGKQRFYATVRNVFPPKAPYVPQEKSNRDQGHLNVLYAGTIGRAQKLDNALKAAQIARDWGFDVRLRFLGDGASFLALRKEIVEKNIDAQIEHRVPADDLIPHYDWADTALVHLTNWEPLNRTIPSKAYELMTMGIHISAVVSGEAAELIETLHAGHVVEPENPESLAELWIDLIKDRSKLAITDEGANWVEHQRNEVVPVQFLEIVEAVAKQG</sequence>
<reference evidence="5 6" key="1">
    <citation type="submission" date="2015-05" db="EMBL/GenBank/DDBJ databases">
        <title>Complete genome sequence of Corynebacterium epidermidicanis DSM 45586, isolated from the skin of a dog suffering from pruritus.</title>
        <authorList>
            <person name="Ruckert C."/>
            <person name="Albersmeier A."/>
            <person name="Winkler A."/>
            <person name="Tauch A."/>
        </authorList>
    </citation>
    <scope>NUCLEOTIDE SEQUENCE [LARGE SCALE GENOMIC DNA]</scope>
    <source>
        <strain evidence="5 6">DSM 45586</strain>
    </source>
</reference>
<evidence type="ECO:0000256" key="1">
    <source>
        <dbReference type="ARBA" id="ARBA00022676"/>
    </source>
</evidence>
<evidence type="ECO:0000259" key="4">
    <source>
        <dbReference type="Pfam" id="PF13579"/>
    </source>
</evidence>
<dbReference type="PATRIC" id="fig|1050174.4.peg.141"/>
<keyword evidence="1 5" id="KW-0328">Glycosyltransferase</keyword>
<evidence type="ECO:0000256" key="2">
    <source>
        <dbReference type="ARBA" id="ARBA00022679"/>
    </source>
</evidence>
<dbReference type="PANTHER" id="PTHR12526:SF622">
    <property type="entry name" value="GLYCOSYLTRANSFERASE (GROUP I)"/>
    <property type="match status" value="1"/>
</dbReference>
<organism evidence="5 6">
    <name type="scientific">Corynebacterium epidermidicanis</name>
    <dbReference type="NCBI Taxonomy" id="1050174"/>
    <lineage>
        <taxon>Bacteria</taxon>
        <taxon>Bacillati</taxon>
        <taxon>Actinomycetota</taxon>
        <taxon>Actinomycetes</taxon>
        <taxon>Mycobacteriales</taxon>
        <taxon>Corynebacteriaceae</taxon>
        <taxon>Corynebacterium</taxon>
    </lineage>
</organism>
<dbReference type="GO" id="GO:0016757">
    <property type="term" value="F:glycosyltransferase activity"/>
    <property type="evidence" value="ECO:0007669"/>
    <property type="project" value="UniProtKB-KW"/>
</dbReference>
<keyword evidence="2 5" id="KW-0808">Transferase</keyword>
<evidence type="ECO:0000313" key="5">
    <source>
        <dbReference type="EMBL" id="AKK02027.1"/>
    </source>
</evidence>
<dbReference type="KEGG" id="cei:CEPID_00665"/>
<proteinExistence type="predicted"/>
<feature type="domain" description="Glycosyl transferase family 1" evidence="3">
    <location>
        <begin position="244"/>
        <end position="402"/>
    </location>
</feature>
<dbReference type="SUPFAM" id="SSF53756">
    <property type="entry name" value="UDP-Glycosyltransferase/glycogen phosphorylase"/>
    <property type="match status" value="1"/>
</dbReference>
<dbReference type="InterPro" id="IPR028098">
    <property type="entry name" value="Glyco_trans_4-like_N"/>
</dbReference>
<dbReference type="Pfam" id="PF13579">
    <property type="entry name" value="Glyco_trans_4_4"/>
    <property type="match status" value="1"/>
</dbReference>
<gene>
    <name evidence="5" type="ORF">CEPID_00665</name>
</gene>
<dbReference type="EMBL" id="CP011541">
    <property type="protein sequence ID" value="AKK02027.1"/>
    <property type="molecule type" value="Genomic_DNA"/>
</dbReference>
<dbReference type="OrthoDB" id="3180470at2"/>
<dbReference type="PANTHER" id="PTHR12526">
    <property type="entry name" value="GLYCOSYLTRANSFERASE"/>
    <property type="match status" value="1"/>
</dbReference>
<dbReference type="AlphaFoldDB" id="A0A0G3GT37"/>
<dbReference type="Pfam" id="PF00534">
    <property type="entry name" value="Glycos_transf_1"/>
    <property type="match status" value="1"/>
</dbReference>
<evidence type="ECO:0000313" key="6">
    <source>
        <dbReference type="Proteomes" id="UP000035368"/>
    </source>
</evidence>
<keyword evidence="6" id="KW-1185">Reference proteome</keyword>